<evidence type="ECO:0000313" key="2">
    <source>
        <dbReference type="Proteomes" id="UP000197174"/>
    </source>
</evidence>
<protein>
    <recommendedName>
        <fullName evidence="3">Polyketide synthase thioesterase domain-containing protein</fullName>
    </recommendedName>
</protein>
<evidence type="ECO:0000313" key="1">
    <source>
        <dbReference type="EMBL" id="OWV07100.1"/>
    </source>
</evidence>
<comment type="caution">
    <text evidence="1">The sequence shown here is derived from an EMBL/GenBank/DDBJ whole genome shotgun (WGS) entry which is preliminary data.</text>
</comment>
<dbReference type="SUPFAM" id="SSF53474">
    <property type="entry name" value="alpha/beta-Hydrolases"/>
    <property type="match status" value="1"/>
</dbReference>
<sequence>MKLTDWRILSDRGPDLIACLDFPGARAAAGFTDLAEGVPVDACFLHFRQAGAGPLAASVDRWAAELAATGRPVRAVLGYCAGGALATRLADAIAATGPAPVVVLFDAVPTTGESVADQFMSAVQSSARQLTAQELADARALSEQIVTRYPDDLRLVAAGLTEHYEALMRAVADRLSLPLFLHQELTAGFTAYLDYLLLAGEGGFDTRASTPLFVTSLEHEPPVQPARTISLDVEHDDLLRDPKVYKLVAEIIRGEIPQW</sequence>
<reference evidence="1 2" key="1">
    <citation type="submission" date="2017-03" db="EMBL/GenBank/DDBJ databases">
        <title>Whole genome sequence of Micromonospora wenchangensis, isolated from mangrove soil.</title>
        <authorList>
            <person name="Yang H."/>
        </authorList>
    </citation>
    <scope>NUCLEOTIDE SEQUENCE [LARGE SCALE GENOMIC DNA]</scope>
    <source>
        <strain evidence="1 2">CCTCC AA 2012002</strain>
    </source>
</reference>
<dbReference type="Proteomes" id="UP000197174">
    <property type="component" value="Unassembled WGS sequence"/>
</dbReference>
<gene>
    <name evidence="1" type="ORF">B5D80_15040</name>
</gene>
<dbReference type="EMBL" id="MZMV01000022">
    <property type="protein sequence ID" value="OWV07100.1"/>
    <property type="molecule type" value="Genomic_DNA"/>
</dbReference>
<dbReference type="Gene3D" id="3.40.50.1820">
    <property type="entry name" value="alpha/beta hydrolase"/>
    <property type="match status" value="1"/>
</dbReference>
<dbReference type="OrthoDB" id="3601157at2"/>
<dbReference type="RefSeq" id="WP_088644496.1">
    <property type="nucleotide sequence ID" value="NZ_JBFAMK010000006.1"/>
</dbReference>
<proteinExistence type="predicted"/>
<accession>A0A246RLM9</accession>
<dbReference type="InterPro" id="IPR029058">
    <property type="entry name" value="AB_hydrolase_fold"/>
</dbReference>
<name>A0A246RLM9_9ACTN</name>
<keyword evidence="2" id="KW-1185">Reference proteome</keyword>
<organism evidence="1 2">
    <name type="scientific">Micromonospora wenchangensis</name>
    <dbReference type="NCBI Taxonomy" id="1185415"/>
    <lineage>
        <taxon>Bacteria</taxon>
        <taxon>Bacillati</taxon>
        <taxon>Actinomycetota</taxon>
        <taxon>Actinomycetes</taxon>
        <taxon>Micromonosporales</taxon>
        <taxon>Micromonosporaceae</taxon>
        <taxon>Micromonospora</taxon>
    </lineage>
</organism>
<dbReference type="AlphaFoldDB" id="A0A246RLM9"/>
<evidence type="ECO:0008006" key="3">
    <source>
        <dbReference type="Google" id="ProtNLM"/>
    </source>
</evidence>